<sequence length="232" mass="27029">MKCAEVKSSKYQTRKSPAFHAGDCKGTRKRGKDGMYVSQADKRGIYKWVKVQTKKHKGKYYDIHNNGARPFRVYIDGSTVHIYKSTLQNDNYDKLVRTIKTKKIYIGGEKRERGNSIVLHLSGNKYMHIGCEIYEFHMEDEVDSYFSIIGNSDVPYPVLLGTEYVYFMLDYRYVPRTAFSASMTKKDWKDAYQRYYGWIHPMTGEKSDGQDRDGLEAQSKKMKGFHLITKTN</sequence>
<name>A0A6C0KVT2_9ZZZZ</name>
<reference evidence="1" key="1">
    <citation type="journal article" date="2020" name="Nature">
        <title>Giant virus diversity and host interactions through global metagenomics.</title>
        <authorList>
            <person name="Schulz F."/>
            <person name="Roux S."/>
            <person name="Paez-Espino D."/>
            <person name="Jungbluth S."/>
            <person name="Walsh D.A."/>
            <person name="Denef V.J."/>
            <person name="McMahon K.D."/>
            <person name="Konstantinidis K.T."/>
            <person name="Eloe-Fadrosh E.A."/>
            <person name="Kyrpides N.C."/>
            <person name="Woyke T."/>
        </authorList>
    </citation>
    <scope>NUCLEOTIDE SEQUENCE</scope>
    <source>
        <strain evidence="1">GVMAG-S-3300013093-109</strain>
    </source>
</reference>
<protein>
    <submittedName>
        <fullName evidence="1">Uncharacterized protein</fullName>
    </submittedName>
</protein>
<proteinExistence type="predicted"/>
<dbReference type="AlphaFoldDB" id="A0A6C0KVT2"/>
<accession>A0A6C0KVT2</accession>
<organism evidence="1">
    <name type="scientific">viral metagenome</name>
    <dbReference type="NCBI Taxonomy" id="1070528"/>
    <lineage>
        <taxon>unclassified sequences</taxon>
        <taxon>metagenomes</taxon>
        <taxon>organismal metagenomes</taxon>
    </lineage>
</organism>
<dbReference type="EMBL" id="MN740974">
    <property type="protein sequence ID" value="QHU20797.1"/>
    <property type="molecule type" value="Genomic_DNA"/>
</dbReference>
<evidence type="ECO:0000313" key="1">
    <source>
        <dbReference type="EMBL" id="QHU20797.1"/>
    </source>
</evidence>